<feature type="chain" id="PRO_5004793838" description="TPM domain-containing protein" evidence="2">
    <location>
        <begin position="26"/>
        <end position="306"/>
    </location>
</feature>
<accession>W0PAE9</accession>
<dbReference type="EMBL" id="CP003915">
    <property type="protein sequence ID" value="AHG62472.1"/>
    <property type="molecule type" value="Genomic_DNA"/>
</dbReference>
<name>W0PAE9_ADVMD</name>
<keyword evidence="1" id="KW-0472">Membrane</keyword>
<evidence type="ECO:0000259" key="3">
    <source>
        <dbReference type="Pfam" id="PF04536"/>
    </source>
</evidence>
<keyword evidence="1" id="KW-0812">Transmembrane</keyword>
<dbReference type="eggNOG" id="COG1512">
    <property type="taxonomic scope" value="Bacteria"/>
</dbReference>
<dbReference type="AlphaFoldDB" id="W0PAE9"/>
<gene>
    <name evidence="4" type="ORF">MIM_c03700</name>
</gene>
<dbReference type="RefSeq" id="WP_042070823.1">
    <property type="nucleotide sequence ID" value="NZ_CP003915.1"/>
</dbReference>
<keyword evidence="1" id="KW-1133">Transmembrane helix</keyword>
<dbReference type="PANTHER" id="PTHR30373:SF2">
    <property type="entry name" value="UPF0603 PROTEIN YGCG"/>
    <property type="match status" value="1"/>
</dbReference>
<evidence type="ECO:0000313" key="5">
    <source>
        <dbReference type="Proteomes" id="UP000019095"/>
    </source>
</evidence>
<reference evidence="4 5" key="1">
    <citation type="journal article" date="2014" name="Microbiology">
        <title>Unravelling the complete genome sequence of Advenella mimigardefordensis strain DPN7T and novel insights in the catabolism of the xenobiotic polythioester precursor 3,3'-dithiodipropionate.</title>
        <authorList>
            <person name="Wubbeler J.H."/>
            <person name="Hiessl S."/>
            <person name="Schuldes J."/>
            <person name="Thurmer A."/>
            <person name="Daniel R."/>
            <person name="Steinbuchel A."/>
        </authorList>
    </citation>
    <scope>NUCLEOTIDE SEQUENCE [LARGE SCALE GENOMIC DNA]</scope>
    <source>
        <strain evidence="5">DSM 17166 / LMG 22922 / DPN7</strain>
    </source>
</reference>
<evidence type="ECO:0000313" key="4">
    <source>
        <dbReference type="EMBL" id="AHG62472.1"/>
    </source>
</evidence>
<proteinExistence type="predicted"/>
<organism evidence="4 5">
    <name type="scientific">Advenella mimigardefordensis (strain DSM 17166 / LMG 22922 / DPN7)</name>
    <dbReference type="NCBI Taxonomy" id="1247726"/>
    <lineage>
        <taxon>Bacteria</taxon>
        <taxon>Pseudomonadati</taxon>
        <taxon>Pseudomonadota</taxon>
        <taxon>Betaproteobacteria</taxon>
        <taxon>Burkholderiales</taxon>
        <taxon>Alcaligenaceae</taxon>
    </lineage>
</organism>
<protein>
    <recommendedName>
        <fullName evidence="3">TPM domain-containing protein</fullName>
    </recommendedName>
</protein>
<feature type="transmembrane region" description="Helical" evidence="1">
    <location>
        <begin position="211"/>
        <end position="237"/>
    </location>
</feature>
<evidence type="ECO:0000256" key="2">
    <source>
        <dbReference type="SAM" id="SignalP"/>
    </source>
</evidence>
<dbReference type="HOGENOM" id="CLU_035211_0_1_4"/>
<dbReference type="Gene3D" id="3.10.310.50">
    <property type="match status" value="1"/>
</dbReference>
<feature type="signal peptide" evidence="2">
    <location>
        <begin position="1"/>
        <end position="25"/>
    </location>
</feature>
<dbReference type="PATRIC" id="fig|1247726.3.peg.408"/>
<feature type="domain" description="TPM" evidence="3">
    <location>
        <begin position="38"/>
        <end position="160"/>
    </location>
</feature>
<dbReference type="Proteomes" id="UP000019095">
    <property type="component" value="Chromosome"/>
</dbReference>
<dbReference type="PANTHER" id="PTHR30373">
    <property type="entry name" value="UPF0603 PROTEIN YGCG"/>
    <property type="match status" value="1"/>
</dbReference>
<feature type="transmembrane region" description="Helical" evidence="1">
    <location>
        <begin position="185"/>
        <end position="204"/>
    </location>
</feature>
<keyword evidence="5" id="KW-1185">Reference proteome</keyword>
<sequence>MGRLQSLFRLLILLVAVAGFAPAMAQQDVPVPQLTARVTDTTGTLDQGQKAALEAKLQALEEKKGAQVFVLMVPTVQPDTVESYSRRVFDQWKVGRAKVDDGILFLIAKDDRRMRLEVGYGLEGAVPDALASRIINDYVAPHFKTNDYAGGVNAGVTALVSLIENEALPAPEKKTASDSDEFDEGLIGALGPMLMFGFFLIAFFPPVISAVAAGVMLFAITGNIIWAGVAAIAALVISSIAKKVVPRGSVRGARRNGSILGGGLGGLGGGFGSGRGGGGFGGGGFGGGFGGGGGGSSGGGGASGGW</sequence>
<dbReference type="KEGG" id="amim:MIM_c03700"/>
<dbReference type="InterPro" id="IPR007621">
    <property type="entry name" value="TPM_dom"/>
</dbReference>
<dbReference type="Pfam" id="PF04536">
    <property type="entry name" value="TPM_phosphatase"/>
    <property type="match status" value="1"/>
</dbReference>
<evidence type="ECO:0000256" key="1">
    <source>
        <dbReference type="SAM" id="Phobius"/>
    </source>
</evidence>
<keyword evidence="2" id="KW-0732">Signal</keyword>